<evidence type="ECO:0000256" key="1">
    <source>
        <dbReference type="ARBA" id="ARBA00006525"/>
    </source>
</evidence>
<accession>A0A432WIV8</accession>
<comment type="caution">
    <text evidence="4">The sequence shown here is derived from an EMBL/GenBank/DDBJ whole genome shotgun (WGS) entry which is preliminary data.</text>
</comment>
<dbReference type="EMBL" id="PIPO01000002">
    <property type="protein sequence ID" value="RUO33685.1"/>
    <property type="molecule type" value="Genomic_DNA"/>
</dbReference>
<name>A0A432WIV8_9GAMM</name>
<dbReference type="SUPFAM" id="SSF102405">
    <property type="entry name" value="MCP/YpsA-like"/>
    <property type="match status" value="1"/>
</dbReference>
<dbReference type="Gene3D" id="1.10.10.10">
    <property type="entry name" value="Winged helix-like DNA-binding domain superfamily/Winged helix DNA-binding domain"/>
    <property type="match status" value="1"/>
</dbReference>
<dbReference type="InterPro" id="IPR036388">
    <property type="entry name" value="WH-like_DNA-bd_sf"/>
</dbReference>
<reference evidence="4 5" key="1">
    <citation type="journal article" date="2011" name="Front. Microbiol.">
        <title>Genomic signatures of strain selection and enhancement in Bacillus atrophaeus var. globigii, a historical biowarfare simulant.</title>
        <authorList>
            <person name="Gibbons H.S."/>
            <person name="Broomall S.M."/>
            <person name="McNew L.A."/>
            <person name="Daligault H."/>
            <person name="Chapman C."/>
            <person name="Bruce D."/>
            <person name="Karavis M."/>
            <person name="Krepps M."/>
            <person name="McGregor P.A."/>
            <person name="Hong C."/>
            <person name="Park K.H."/>
            <person name="Akmal A."/>
            <person name="Feldman A."/>
            <person name="Lin J.S."/>
            <person name="Chang W.E."/>
            <person name="Higgs B.W."/>
            <person name="Demirev P."/>
            <person name="Lindquist J."/>
            <person name="Liem A."/>
            <person name="Fochler E."/>
            <person name="Read T.D."/>
            <person name="Tapia R."/>
            <person name="Johnson S."/>
            <person name="Bishop-Lilly K.A."/>
            <person name="Detter C."/>
            <person name="Han C."/>
            <person name="Sozhamannan S."/>
            <person name="Rosenzweig C.N."/>
            <person name="Skowronski E.W."/>
        </authorList>
    </citation>
    <scope>NUCLEOTIDE SEQUENCE [LARGE SCALE GENOMIC DNA]</scope>
    <source>
        <strain evidence="4 5">Y4G10-17</strain>
    </source>
</reference>
<proteinExistence type="inferred from homology"/>
<dbReference type="PANTHER" id="PTHR43022:SF1">
    <property type="entry name" value="PROTEIN SMF"/>
    <property type="match status" value="1"/>
</dbReference>
<organism evidence="4 5">
    <name type="scientific">Aliidiomarina soli</name>
    <dbReference type="NCBI Taxonomy" id="1928574"/>
    <lineage>
        <taxon>Bacteria</taxon>
        <taxon>Pseudomonadati</taxon>
        <taxon>Pseudomonadota</taxon>
        <taxon>Gammaproteobacteria</taxon>
        <taxon>Alteromonadales</taxon>
        <taxon>Idiomarinaceae</taxon>
        <taxon>Aliidiomarina</taxon>
    </lineage>
</organism>
<protein>
    <submittedName>
        <fullName evidence="4">DNA-protecting protein DprA</fullName>
    </submittedName>
</protein>
<dbReference type="Pfam" id="PF17782">
    <property type="entry name" value="WHD_DprA"/>
    <property type="match status" value="1"/>
</dbReference>
<evidence type="ECO:0000259" key="3">
    <source>
        <dbReference type="Pfam" id="PF17782"/>
    </source>
</evidence>
<keyword evidence="5" id="KW-1185">Reference proteome</keyword>
<dbReference type="GO" id="GO:0009294">
    <property type="term" value="P:DNA-mediated transformation"/>
    <property type="evidence" value="ECO:0007669"/>
    <property type="project" value="InterPro"/>
</dbReference>
<comment type="similarity">
    <text evidence="1">Belongs to the DprA/Smf family.</text>
</comment>
<evidence type="ECO:0000259" key="2">
    <source>
        <dbReference type="Pfam" id="PF02481"/>
    </source>
</evidence>
<dbReference type="Proteomes" id="UP000287823">
    <property type="component" value="Unassembled WGS sequence"/>
</dbReference>
<dbReference type="AlphaFoldDB" id="A0A432WIV8"/>
<gene>
    <name evidence="4" type="primary">dprA</name>
    <name evidence="4" type="ORF">CWE14_04260</name>
</gene>
<evidence type="ECO:0000313" key="5">
    <source>
        <dbReference type="Proteomes" id="UP000287823"/>
    </source>
</evidence>
<feature type="domain" description="Smf/DprA SLOG" evidence="2">
    <location>
        <begin position="97"/>
        <end position="300"/>
    </location>
</feature>
<dbReference type="InterPro" id="IPR057666">
    <property type="entry name" value="DrpA_SLOG"/>
</dbReference>
<dbReference type="PANTHER" id="PTHR43022">
    <property type="entry name" value="PROTEIN SMF"/>
    <property type="match status" value="1"/>
</dbReference>
<sequence>MFPQMVKQGCSMLNANTEAKLLVAALSDWISFTLAPRSLLKLLEKHRIVVGGNEKEPLDGLTSFWRQQFPGCSAQVLKAVVGWLEEGEQRAVVSQACSEYPEHLRQIDRAPPLLFVEGDVARLGNPLIAVVGSRRASPYGLEQTEQLSAELVAAGWGICSGMAMGVDAAAHRTALSAGGVTIAVLGTGPDICYPPRQRDLYHQLRNDGLVVSEFFPGTAARSDHFLRRNRIISGLSQAVLVCEASARSGSLATARFALEQNRSVMAVPGPITQSSYAGNHSLIQQGAKLITCGQDILDELPPLVCNTPLEVLALRPDIVGKRATGKPCLANEQMLANVGFETTSVDSLVERTRLPVAEVMNQLISLELDGWVTAVPGGYVRVRRE</sequence>
<dbReference type="InterPro" id="IPR003488">
    <property type="entry name" value="DprA"/>
</dbReference>
<evidence type="ECO:0000313" key="4">
    <source>
        <dbReference type="EMBL" id="RUO33685.1"/>
    </source>
</evidence>
<dbReference type="InterPro" id="IPR041614">
    <property type="entry name" value="DprA_WH"/>
</dbReference>
<dbReference type="Gene3D" id="3.40.50.450">
    <property type="match status" value="1"/>
</dbReference>
<dbReference type="NCBIfam" id="TIGR00732">
    <property type="entry name" value="dprA"/>
    <property type="match status" value="1"/>
</dbReference>
<dbReference type="Pfam" id="PF02481">
    <property type="entry name" value="DNA_processg_A"/>
    <property type="match status" value="1"/>
</dbReference>
<feature type="domain" description="DprA winged helix" evidence="3">
    <location>
        <begin position="333"/>
        <end position="378"/>
    </location>
</feature>